<protein>
    <submittedName>
        <fullName evidence="1">Uncharacterized protein</fullName>
    </submittedName>
</protein>
<evidence type="ECO:0000313" key="2">
    <source>
        <dbReference type="Proteomes" id="UP000887116"/>
    </source>
</evidence>
<organism evidence="1 2">
    <name type="scientific">Trichonephila clavata</name>
    <name type="common">Joro spider</name>
    <name type="synonym">Nephila clavata</name>
    <dbReference type="NCBI Taxonomy" id="2740835"/>
    <lineage>
        <taxon>Eukaryota</taxon>
        <taxon>Metazoa</taxon>
        <taxon>Ecdysozoa</taxon>
        <taxon>Arthropoda</taxon>
        <taxon>Chelicerata</taxon>
        <taxon>Arachnida</taxon>
        <taxon>Araneae</taxon>
        <taxon>Araneomorphae</taxon>
        <taxon>Entelegynae</taxon>
        <taxon>Araneoidea</taxon>
        <taxon>Nephilidae</taxon>
        <taxon>Trichonephila</taxon>
    </lineage>
</organism>
<dbReference type="OrthoDB" id="10488518at2759"/>
<reference evidence="1" key="1">
    <citation type="submission" date="2020-07" db="EMBL/GenBank/DDBJ databases">
        <title>Multicomponent nature underlies the extraordinary mechanical properties of spider dragline silk.</title>
        <authorList>
            <person name="Kono N."/>
            <person name="Nakamura H."/>
            <person name="Mori M."/>
            <person name="Yoshida Y."/>
            <person name="Ohtoshi R."/>
            <person name="Malay A.D."/>
            <person name="Moran D.A.P."/>
            <person name="Tomita M."/>
            <person name="Numata K."/>
            <person name="Arakawa K."/>
        </authorList>
    </citation>
    <scope>NUCLEOTIDE SEQUENCE</scope>
</reference>
<dbReference type="EMBL" id="BMAO01037887">
    <property type="protein sequence ID" value="GFR20956.1"/>
    <property type="molecule type" value="Genomic_DNA"/>
</dbReference>
<name>A0A8X6HBP8_TRICU</name>
<sequence length="74" mass="8315">MKLKDNPVGATSGGRNKLHSLYKQVQEPRRYPGNIRTKKADDPVLINLATLRQPTTDKPYLEGQVLTHCAVEDE</sequence>
<keyword evidence="2" id="KW-1185">Reference proteome</keyword>
<gene>
    <name evidence="1" type="ORF">TNCT_568071</name>
</gene>
<accession>A0A8X6HBP8</accession>
<comment type="caution">
    <text evidence="1">The sequence shown here is derived from an EMBL/GenBank/DDBJ whole genome shotgun (WGS) entry which is preliminary data.</text>
</comment>
<proteinExistence type="predicted"/>
<evidence type="ECO:0000313" key="1">
    <source>
        <dbReference type="EMBL" id="GFR20956.1"/>
    </source>
</evidence>
<dbReference type="AlphaFoldDB" id="A0A8X6HBP8"/>
<dbReference type="Proteomes" id="UP000887116">
    <property type="component" value="Unassembled WGS sequence"/>
</dbReference>